<sequence length="26" mass="2539">QAGGKDPAKLGEAIEAGVAVMLQALT</sequence>
<proteinExistence type="predicted"/>
<name>W1U7F4_9FIRM</name>
<comment type="caution">
    <text evidence="1">The sequence shown here is derived from an EMBL/GenBank/DDBJ whole genome shotgun (WGS) entry which is preliminary data.</text>
</comment>
<protein>
    <submittedName>
        <fullName evidence="1">Uncharacterized protein</fullName>
    </submittedName>
</protein>
<dbReference type="AlphaFoldDB" id="W1U7F4"/>
<evidence type="ECO:0000313" key="2">
    <source>
        <dbReference type="Proteomes" id="UP000018840"/>
    </source>
</evidence>
<dbReference type="EMBL" id="AZMC01000168">
    <property type="protein sequence ID" value="ETI89450.1"/>
    <property type="molecule type" value="Genomic_DNA"/>
</dbReference>
<evidence type="ECO:0000313" key="1">
    <source>
        <dbReference type="EMBL" id="ETI89450.1"/>
    </source>
</evidence>
<accession>W1U7F4</accession>
<dbReference type="Proteomes" id="UP000018840">
    <property type="component" value="Unassembled WGS sequence"/>
</dbReference>
<reference evidence="1 2" key="1">
    <citation type="submission" date="2013-12" db="EMBL/GenBank/DDBJ databases">
        <title>A Varibaculum cambriense genome reconstructed from a premature infant gut community with otherwise low bacterial novelty that shifts toward anaerobic metabolism during the third week of life.</title>
        <authorList>
            <person name="Brown C.T."/>
            <person name="Sharon I."/>
            <person name="Thomas B.C."/>
            <person name="Castelle C.J."/>
            <person name="Morowitz M.J."/>
            <person name="Banfield J.F."/>
        </authorList>
    </citation>
    <scope>NUCLEOTIDE SEQUENCE [LARGE SCALE GENOMIC DNA]</scope>
    <source>
        <strain evidence="2">DORA_17_25</strain>
    </source>
</reference>
<organism evidence="1 2">
    <name type="scientific">Negativicoccus succinicivorans DORA_17_25</name>
    <dbReference type="NCBI Taxonomy" id="1403945"/>
    <lineage>
        <taxon>Bacteria</taxon>
        <taxon>Bacillati</taxon>
        <taxon>Bacillota</taxon>
        <taxon>Negativicutes</taxon>
        <taxon>Veillonellales</taxon>
        <taxon>Veillonellaceae</taxon>
        <taxon>Negativicoccus</taxon>
    </lineage>
</organism>
<feature type="non-terminal residue" evidence="1">
    <location>
        <position position="1"/>
    </location>
</feature>
<gene>
    <name evidence="1" type="ORF">Q612_NSC00168G0006</name>
</gene>